<name>A0ABW4SIG4_9BACL</name>
<reference evidence="2" key="1">
    <citation type="journal article" date="2019" name="Int. J. Syst. Evol. Microbiol.">
        <title>The Global Catalogue of Microorganisms (GCM) 10K type strain sequencing project: providing services to taxonomists for standard genome sequencing and annotation.</title>
        <authorList>
            <consortium name="The Broad Institute Genomics Platform"/>
            <consortium name="The Broad Institute Genome Sequencing Center for Infectious Disease"/>
            <person name="Wu L."/>
            <person name="Ma J."/>
        </authorList>
    </citation>
    <scope>NUCLEOTIDE SEQUENCE [LARGE SCALE GENOMIC DNA]</scope>
    <source>
        <strain evidence="2">CGMCC 4.7177</strain>
    </source>
</reference>
<sequence>MQEEKAKEYCIVAIHTAMVCTIYGDVLQELFEFDGSMIGYQLLKE</sequence>
<dbReference type="RefSeq" id="WP_381539346.1">
    <property type="nucleotide sequence ID" value="NZ_JBHUGI010000034.1"/>
</dbReference>
<evidence type="ECO:0000313" key="2">
    <source>
        <dbReference type="Proteomes" id="UP001597218"/>
    </source>
</evidence>
<dbReference type="Proteomes" id="UP001597218">
    <property type="component" value="Unassembled WGS sequence"/>
</dbReference>
<protein>
    <submittedName>
        <fullName evidence="1">Uncharacterized protein</fullName>
    </submittedName>
</protein>
<evidence type="ECO:0000313" key="1">
    <source>
        <dbReference type="EMBL" id="MFD1929313.1"/>
    </source>
</evidence>
<organism evidence="1 2">
    <name type="scientific">Sporosarcina siberiensis</name>
    <dbReference type="NCBI Taxonomy" id="1365606"/>
    <lineage>
        <taxon>Bacteria</taxon>
        <taxon>Bacillati</taxon>
        <taxon>Bacillota</taxon>
        <taxon>Bacilli</taxon>
        <taxon>Bacillales</taxon>
        <taxon>Caryophanaceae</taxon>
        <taxon>Sporosarcina</taxon>
    </lineage>
</organism>
<proteinExistence type="predicted"/>
<accession>A0ABW4SIG4</accession>
<keyword evidence="2" id="KW-1185">Reference proteome</keyword>
<dbReference type="EMBL" id="JBHUGI010000034">
    <property type="protein sequence ID" value="MFD1929313.1"/>
    <property type="molecule type" value="Genomic_DNA"/>
</dbReference>
<comment type="caution">
    <text evidence="1">The sequence shown here is derived from an EMBL/GenBank/DDBJ whole genome shotgun (WGS) entry which is preliminary data.</text>
</comment>
<gene>
    <name evidence="1" type="ORF">ACFSFY_14825</name>
</gene>